<gene>
    <name evidence="2" type="ORF">PM006_16245</name>
</gene>
<evidence type="ECO:0000256" key="1">
    <source>
        <dbReference type="SAM" id="Phobius"/>
    </source>
</evidence>
<keyword evidence="1" id="KW-0472">Membrane</keyword>
<comment type="caution">
    <text evidence="2">The sequence shown here is derived from an EMBL/GenBank/DDBJ whole genome shotgun (WGS) entry which is preliminary data.</text>
</comment>
<dbReference type="Proteomes" id="UP001300871">
    <property type="component" value="Unassembled WGS sequence"/>
</dbReference>
<keyword evidence="1" id="KW-1133">Transmembrane helix</keyword>
<feature type="transmembrane region" description="Helical" evidence="1">
    <location>
        <begin position="31"/>
        <end position="50"/>
    </location>
</feature>
<dbReference type="AlphaFoldDB" id="A0AAW6AY37"/>
<protein>
    <recommendedName>
        <fullName evidence="4">DUF4044 domain-containing protein</fullName>
    </recommendedName>
</protein>
<accession>A0AAW6AY37</accession>
<proteinExistence type="predicted"/>
<evidence type="ECO:0000313" key="2">
    <source>
        <dbReference type="EMBL" id="MDB2001750.1"/>
    </source>
</evidence>
<dbReference type="RefSeq" id="WP_272120682.1">
    <property type="nucleotide sequence ID" value="NZ_JAQLGH010000046.1"/>
</dbReference>
<reference evidence="2" key="1">
    <citation type="submission" date="2023-01" db="EMBL/GenBank/DDBJ databases">
        <title>Human gut microbiome strain richness.</title>
        <authorList>
            <person name="Chen-Liaw A."/>
        </authorList>
    </citation>
    <scope>NUCLEOTIDE SEQUENCE</scope>
    <source>
        <strain evidence="2">B1_m1001713B170214d0_201011</strain>
    </source>
</reference>
<keyword evidence="1" id="KW-0812">Transmembrane</keyword>
<dbReference type="EMBL" id="JAQLGM010000047">
    <property type="protein sequence ID" value="MDB2001750.1"/>
    <property type="molecule type" value="Genomic_DNA"/>
</dbReference>
<name>A0AAW6AY37_CLOSY</name>
<evidence type="ECO:0008006" key="4">
    <source>
        <dbReference type="Google" id="ProtNLM"/>
    </source>
</evidence>
<organism evidence="2 3">
    <name type="scientific">Clostridium symbiosum</name>
    <name type="common">Bacteroides symbiosus</name>
    <dbReference type="NCBI Taxonomy" id="1512"/>
    <lineage>
        <taxon>Bacteria</taxon>
        <taxon>Bacillati</taxon>
        <taxon>Bacillota</taxon>
        <taxon>Clostridia</taxon>
        <taxon>Lachnospirales</taxon>
        <taxon>Lachnospiraceae</taxon>
        <taxon>Otoolea</taxon>
    </lineage>
</organism>
<evidence type="ECO:0000313" key="3">
    <source>
        <dbReference type="Proteomes" id="UP001300871"/>
    </source>
</evidence>
<sequence>MHKHDYTGAQVVRMRRQIREERAEQLWLRKLLAVSIILCAVLTGTLLAVAQTAGML</sequence>